<keyword evidence="5" id="KW-0130">Cell adhesion</keyword>
<feature type="domain" description="Cadherin" evidence="10">
    <location>
        <begin position="346"/>
        <end position="477"/>
    </location>
</feature>
<name>A0A183SFG0_SCHSO</name>
<evidence type="ECO:0000256" key="8">
    <source>
        <dbReference type="ARBA" id="ARBA00023180"/>
    </source>
</evidence>
<dbReference type="EMBL" id="UYSU01032389">
    <property type="protein sequence ID" value="VDL89343.1"/>
    <property type="molecule type" value="Genomic_DNA"/>
</dbReference>
<keyword evidence="6" id="KW-1133">Transmembrane helix</keyword>
<reference evidence="11 12" key="2">
    <citation type="submission" date="2018-11" db="EMBL/GenBank/DDBJ databases">
        <authorList>
            <consortium name="Pathogen Informatics"/>
        </authorList>
    </citation>
    <scope>NUCLEOTIDE SEQUENCE [LARGE SCALE GENOMIC DNA]</scope>
    <source>
        <strain evidence="11 12">NST_G2</strain>
    </source>
</reference>
<dbReference type="PROSITE" id="PS50268">
    <property type="entry name" value="CADHERIN_2"/>
    <property type="match status" value="5"/>
</dbReference>
<dbReference type="InterPro" id="IPR002126">
    <property type="entry name" value="Cadherin-like_dom"/>
</dbReference>
<dbReference type="PANTHER" id="PTHR24028:SF146">
    <property type="entry name" value="CADHERIN 96CB, ISOFORM D-RELATED"/>
    <property type="match status" value="1"/>
</dbReference>
<evidence type="ECO:0000313" key="13">
    <source>
        <dbReference type="WBParaSite" id="SSLN_0000305801-mRNA-1"/>
    </source>
</evidence>
<evidence type="ECO:0000256" key="4">
    <source>
        <dbReference type="ARBA" id="ARBA00022837"/>
    </source>
</evidence>
<dbReference type="FunFam" id="2.60.40.60:FF:000020">
    <property type="entry name" value="Dachsous cadherin-related 1b"/>
    <property type="match status" value="1"/>
</dbReference>
<dbReference type="InterPro" id="IPR050174">
    <property type="entry name" value="Protocadherin/Cadherin-CA"/>
</dbReference>
<keyword evidence="12" id="KW-1185">Reference proteome</keyword>
<feature type="domain" description="Cadherin" evidence="10">
    <location>
        <begin position="974"/>
        <end position="1081"/>
    </location>
</feature>
<evidence type="ECO:0000256" key="9">
    <source>
        <dbReference type="PROSITE-ProRule" id="PRU00043"/>
    </source>
</evidence>
<dbReference type="OrthoDB" id="6252479at2759"/>
<accession>A0A183SFG0</accession>
<evidence type="ECO:0000256" key="3">
    <source>
        <dbReference type="ARBA" id="ARBA00022737"/>
    </source>
</evidence>
<sequence>MALLFYSTAAEIIRIRMPEEVPINTALTDLTRDLNLPLNDLKFPSEYRFQLLCSNPIYRQLFLVEARTGILRTAARIDRDKLCQRAELCCRMTPAHDSAELHGLKVVGFEAVQNKMRSSFSAGQHRLSVGLACQLEFRIAVNLQQDGSPASVDRPAPSSTTFAYVSIELMDLNDNVPQFIGLPTSQVSRNYDGQIMYVIKISESAAIGHQLPLPLAQDSDAGTYSVQGYRLEEPSIQSRGSQTQSIMRTAGGLPFHLISTRRDDGVILPKLELRESLDFETYKTYFTSLVAYDGDRIAPNSAEILVRIDVVDENDNEPTVTVRTASPNLDGTGQSVGSVLDPVTSTSGSHLIQVLEDCAVGTLLAQFEAHDADSGDNGRVIFAWSETTPPATQQLFELNPVSGELRLAARLDYDASARANRAMQSSLVGGDDLADTWPQSAYNLVVVASDEGKPVRLSATASIVVQLVDVNDEEPRITVIDMANRNPSQLEVWENEPRGTFVALVNIQDLDGPNSLNGQFTCTLNTTLFKLVSADSYPAFSSSNLPRGQNPLTYSNEHGSQSVVGAGNAEFQLITAASFDREETRQHFIAIRCRDNGPQTKENQRVEGVVSGGQHVSKSSRFSDLDGRLVLIMGDCPCGCERRRVTYFRRRLPASSLTRKGARDHSQVLVPGSLTYSSLTVAVHCADHDLQVVERATRKDQVACMCPLYTAGVDYVTDCAPPRMTIRGSRHGLFNPFSLPTTDAEYRRSKNNFHVLTNCVDPGFELNRTSTSPMGKWGRFKGSNSELVRWATKHVPEPPQSSFSDGLVCAITLVVNILDKNDNPPRFAVSPLQVSVKEDAPVGSLITTLNATDPDRPEDPQPVTYSLLSVTTISTFPKVYKSAEKMSDEKIEANFLHELISGGSSSSSQNVNNSQFRLEAHTGRLLLKEPLDRETVSEYQLSIRATDRGRQPQSCSLTVHVRVIDINDNAPTFSQPIFRFTIEEEQEAGTVVGIVTATDPDEDENGKVNYRLFGSTAIVQHNFAVNQHTGEITTRMRLDREVNAVYEFFVTAEDSTQAKRLTSTAKVVVEVLDINDNDPKFIYPTQPNHTIHASAYSKVTHKLDSSNGTVSAPTPSPLTGVSPTKCICLKRVCDGCISALRWRPVEWVGDTPPPLATTSGLALPPAPLSCPVTCVLPLHSCECNPFRRLTRPVFNVFVAATITPTFTAALSPAPFPLQPFAPGNPRDQTR</sequence>
<dbReference type="InterPro" id="IPR015919">
    <property type="entry name" value="Cadherin-like_sf"/>
</dbReference>
<feature type="domain" description="Cadherin" evidence="10">
    <location>
        <begin position="9"/>
        <end position="179"/>
    </location>
</feature>
<evidence type="ECO:0000256" key="2">
    <source>
        <dbReference type="ARBA" id="ARBA00022692"/>
    </source>
</evidence>
<dbReference type="SMART" id="SM00112">
    <property type="entry name" value="CA"/>
    <property type="match status" value="5"/>
</dbReference>
<evidence type="ECO:0000256" key="1">
    <source>
        <dbReference type="ARBA" id="ARBA00004167"/>
    </source>
</evidence>
<gene>
    <name evidence="11" type="ORF">SSLN_LOCUS2958</name>
</gene>
<dbReference type="GO" id="GO:0005509">
    <property type="term" value="F:calcium ion binding"/>
    <property type="evidence" value="ECO:0007669"/>
    <property type="project" value="UniProtKB-UniRule"/>
</dbReference>
<dbReference type="PROSITE" id="PS00232">
    <property type="entry name" value="CADHERIN_1"/>
    <property type="match status" value="4"/>
</dbReference>
<organism evidence="13">
    <name type="scientific">Schistocephalus solidus</name>
    <name type="common">Tapeworm</name>
    <dbReference type="NCBI Taxonomy" id="70667"/>
    <lineage>
        <taxon>Eukaryota</taxon>
        <taxon>Metazoa</taxon>
        <taxon>Spiralia</taxon>
        <taxon>Lophotrochozoa</taxon>
        <taxon>Platyhelminthes</taxon>
        <taxon>Cestoda</taxon>
        <taxon>Eucestoda</taxon>
        <taxon>Diphyllobothriidea</taxon>
        <taxon>Diphyllobothriidae</taxon>
        <taxon>Schistocephalus</taxon>
    </lineage>
</organism>
<keyword evidence="2" id="KW-0812">Transmembrane</keyword>
<dbReference type="GO" id="GO:0005886">
    <property type="term" value="C:plasma membrane"/>
    <property type="evidence" value="ECO:0007669"/>
    <property type="project" value="InterPro"/>
</dbReference>
<evidence type="ECO:0000256" key="6">
    <source>
        <dbReference type="ARBA" id="ARBA00022989"/>
    </source>
</evidence>
<dbReference type="PANTHER" id="PTHR24028">
    <property type="entry name" value="CADHERIN-87A"/>
    <property type="match status" value="1"/>
</dbReference>
<evidence type="ECO:0000259" key="10">
    <source>
        <dbReference type="PROSITE" id="PS50268"/>
    </source>
</evidence>
<keyword evidence="8" id="KW-0325">Glycoprotein</keyword>
<dbReference type="Pfam" id="PF08266">
    <property type="entry name" value="Cadherin_2"/>
    <property type="match status" value="1"/>
</dbReference>
<keyword evidence="3" id="KW-0677">Repeat</keyword>
<feature type="domain" description="Cadherin" evidence="10">
    <location>
        <begin position="193"/>
        <end position="320"/>
    </location>
</feature>
<evidence type="ECO:0000313" key="11">
    <source>
        <dbReference type="EMBL" id="VDL89343.1"/>
    </source>
</evidence>
<keyword evidence="4 9" id="KW-0106">Calcium</keyword>
<dbReference type="Pfam" id="PF00028">
    <property type="entry name" value="Cadherin"/>
    <property type="match status" value="3"/>
</dbReference>
<dbReference type="Gene3D" id="2.60.40.60">
    <property type="entry name" value="Cadherins"/>
    <property type="match status" value="6"/>
</dbReference>
<dbReference type="PRINTS" id="PR00205">
    <property type="entry name" value="CADHERIN"/>
</dbReference>
<proteinExistence type="predicted"/>
<evidence type="ECO:0000256" key="5">
    <source>
        <dbReference type="ARBA" id="ARBA00022889"/>
    </source>
</evidence>
<dbReference type="AlphaFoldDB" id="A0A183SFG0"/>
<feature type="domain" description="Cadherin" evidence="10">
    <location>
        <begin position="828"/>
        <end position="973"/>
    </location>
</feature>
<evidence type="ECO:0000313" key="12">
    <source>
        <dbReference type="Proteomes" id="UP000275846"/>
    </source>
</evidence>
<evidence type="ECO:0000256" key="7">
    <source>
        <dbReference type="ARBA" id="ARBA00023136"/>
    </source>
</evidence>
<dbReference type="InterPro" id="IPR013164">
    <property type="entry name" value="Cadherin_N"/>
</dbReference>
<dbReference type="SUPFAM" id="SSF49313">
    <property type="entry name" value="Cadherin-like"/>
    <property type="match status" value="5"/>
</dbReference>
<dbReference type="WBParaSite" id="SSLN_0000305801-mRNA-1">
    <property type="protein sequence ID" value="SSLN_0000305801-mRNA-1"/>
    <property type="gene ID" value="SSLN_0000305801"/>
</dbReference>
<protein>
    <submittedName>
        <fullName evidence="13">Protocadherin-1</fullName>
    </submittedName>
</protein>
<comment type="subcellular location">
    <subcellularLocation>
        <location evidence="1">Membrane</location>
        <topology evidence="1">Single-pass membrane protein</topology>
    </subcellularLocation>
</comment>
<keyword evidence="7" id="KW-0472">Membrane</keyword>
<dbReference type="Proteomes" id="UP000275846">
    <property type="component" value="Unassembled WGS sequence"/>
</dbReference>
<dbReference type="InterPro" id="IPR020894">
    <property type="entry name" value="Cadherin_CS"/>
</dbReference>
<dbReference type="CDD" id="cd11304">
    <property type="entry name" value="Cadherin_repeat"/>
    <property type="match status" value="5"/>
</dbReference>
<dbReference type="GO" id="GO:0007156">
    <property type="term" value="P:homophilic cell adhesion via plasma membrane adhesion molecules"/>
    <property type="evidence" value="ECO:0007669"/>
    <property type="project" value="InterPro"/>
</dbReference>
<reference evidence="13" key="1">
    <citation type="submission" date="2016-06" db="UniProtKB">
        <authorList>
            <consortium name="WormBaseParasite"/>
        </authorList>
    </citation>
    <scope>IDENTIFICATION</scope>
</reference>